<dbReference type="GeneID" id="89520679"/>
<dbReference type="KEGG" id="obj:EIO64_09940"/>
<name>A0A4D7AIR0_9FIRM</name>
<keyword evidence="3" id="KW-1185">Reference proteome</keyword>
<feature type="domain" description="Flavodoxin-like fold" evidence="1">
    <location>
        <begin position="1"/>
        <end position="192"/>
    </location>
</feature>
<dbReference type="PANTHER" id="PTHR43741">
    <property type="entry name" value="FMN-DEPENDENT NADH-AZOREDUCTASE 1"/>
    <property type="match status" value="1"/>
</dbReference>
<sequence length="197" mass="21978">MKLLFVNGCISQRGEESRTLVLARSFLDAWQARHPEAEVETVEPEALLALKPFAPEMLNDRDALAGIRCFDAPVYDLARQFRAADRVVVAAPFWDLTFPAALRTYIEYISANGLTYHYEADGCHGDCRAEKLAYLTSGGDLEQPESLGVLYWKQLCAMFGIPAFSYVFAGGLDLDPAKTEEILTEACEKARRLAEDF</sequence>
<dbReference type="Gene3D" id="3.40.50.360">
    <property type="match status" value="1"/>
</dbReference>
<gene>
    <name evidence="2" type="ORF">EIO64_09940</name>
</gene>
<dbReference type="InterPro" id="IPR003680">
    <property type="entry name" value="Flavodoxin_fold"/>
</dbReference>
<dbReference type="SUPFAM" id="SSF52218">
    <property type="entry name" value="Flavoproteins"/>
    <property type="match status" value="1"/>
</dbReference>
<reference evidence="3" key="1">
    <citation type="submission" date="2018-12" db="EMBL/GenBank/DDBJ databases">
        <title>Dusodibacter welbiota gen. nov., sp. nov., isolated from human faeces and emended description of the Oscillibacter genus.</title>
        <authorList>
            <person name="Le Roy T."/>
            <person name="Van der Smissen P."/>
            <person name="Delzenne N."/>
            <person name="Muccioli G."/>
            <person name="Collet J.F."/>
            <person name="Cani P.D."/>
        </authorList>
    </citation>
    <scope>NUCLEOTIDE SEQUENCE [LARGE SCALE GENOMIC DNA]</scope>
    <source>
        <strain evidence="3">J115</strain>
    </source>
</reference>
<organism evidence="2 3">
    <name type="scientific">Dysosmobacter welbionis</name>
    <dbReference type="NCBI Taxonomy" id="2093857"/>
    <lineage>
        <taxon>Bacteria</taxon>
        <taxon>Bacillati</taxon>
        <taxon>Bacillota</taxon>
        <taxon>Clostridia</taxon>
        <taxon>Eubacteriales</taxon>
        <taxon>Oscillospiraceae</taxon>
        <taxon>Dysosmobacter</taxon>
    </lineage>
</organism>
<dbReference type="EMBL" id="CP034413">
    <property type="protein sequence ID" value="QCI59494.1"/>
    <property type="molecule type" value="Genomic_DNA"/>
</dbReference>
<dbReference type="InterPro" id="IPR050104">
    <property type="entry name" value="FMN-dep_NADH:Q_OxRdtase_AzoR1"/>
</dbReference>
<dbReference type="AlphaFoldDB" id="A0A4D7AIR0"/>
<dbReference type="Pfam" id="PF02525">
    <property type="entry name" value="Flavodoxin_2"/>
    <property type="match status" value="1"/>
</dbReference>
<dbReference type="PANTHER" id="PTHR43741:SF4">
    <property type="entry name" value="FMN-DEPENDENT NADH:QUINONE OXIDOREDUCTASE"/>
    <property type="match status" value="1"/>
</dbReference>
<evidence type="ECO:0000259" key="1">
    <source>
        <dbReference type="Pfam" id="PF02525"/>
    </source>
</evidence>
<protein>
    <submittedName>
        <fullName evidence="2">NAD(P)H-dependent oxidoreductase</fullName>
    </submittedName>
</protein>
<dbReference type="Proteomes" id="UP000298642">
    <property type="component" value="Chromosome"/>
</dbReference>
<evidence type="ECO:0000313" key="3">
    <source>
        <dbReference type="Proteomes" id="UP000298642"/>
    </source>
</evidence>
<proteinExistence type="predicted"/>
<dbReference type="InterPro" id="IPR029039">
    <property type="entry name" value="Flavoprotein-like_sf"/>
</dbReference>
<accession>A0A4D7AIR0</accession>
<dbReference type="RefSeq" id="WP_119311839.1">
    <property type="nucleotide sequence ID" value="NZ_CAUWCU010000033.1"/>
</dbReference>
<evidence type="ECO:0000313" key="2">
    <source>
        <dbReference type="EMBL" id="QCI59494.1"/>
    </source>
</evidence>